<protein>
    <submittedName>
        <fullName evidence="7">Kelch-like protein 33 isoform X1</fullName>
    </submittedName>
</protein>
<feature type="region of interest" description="Disordered" evidence="3">
    <location>
        <begin position="36"/>
        <end position="61"/>
    </location>
</feature>
<dbReference type="SMART" id="SM00612">
    <property type="entry name" value="Kelch"/>
    <property type="match status" value="5"/>
</dbReference>
<keyword evidence="1" id="KW-0880">Kelch repeat</keyword>
<evidence type="ECO:0000313" key="7">
    <source>
        <dbReference type="RefSeq" id="XP_025049896.1"/>
    </source>
</evidence>
<dbReference type="PROSITE" id="PS50097">
    <property type="entry name" value="BTB"/>
    <property type="match status" value="2"/>
</dbReference>
<keyword evidence="6" id="KW-1185">Reference proteome</keyword>
<name>A0A3Q0FQG9_ALLSI</name>
<organism evidence="6 7">
    <name type="scientific">Alligator sinensis</name>
    <name type="common">Chinese alligator</name>
    <dbReference type="NCBI Taxonomy" id="38654"/>
    <lineage>
        <taxon>Eukaryota</taxon>
        <taxon>Metazoa</taxon>
        <taxon>Chordata</taxon>
        <taxon>Craniata</taxon>
        <taxon>Vertebrata</taxon>
        <taxon>Euteleostomi</taxon>
        <taxon>Archelosauria</taxon>
        <taxon>Archosauria</taxon>
        <taxon>Crocodylia</taxon>
        <taxon>Alligatoridae</taxon>
        <taxon>Alligatorinae</taxon>
        <taxon>Alligator</taxon>
    </lineage>
</organism>
<dbReference type="InterPro" id="IPR015915">
    <property type="entry name" value="Kelch-typ_b-propeller"/>
</dbReference>
<dbReference type="Proteomes" id="UP000189705">
    <property type="component" value="Unplaced"/>
</dbReference>
<dbReference type="InterPro" id="IPR011705">
    <property type="entry name" value="BACK"/>
</dbReference>
<sequence length="793" mass="88203">MFRFKLLRVLFLTLLIIVVHRARKRAPGLSHPFPAGRMWPGVGPDSPAEEEEEKATSEPRRELLNEDHARQFFEVAVELCAQNQLVDVDVISGSWTYHAHAVVLAAVSSFFRERLEQGAVGEVDMSQLATPHGWKAILDFAYSGVVETTSDSVQEVVAAAQVLGVPRVVEICQRWLSPEKEEEEEEEEGRKTPSDEQWETLHSIEKLYGDKIGCDLDLEAQGKTFKVHRVALCCGCEFFRAMFTSGMRESVQATPLRTLFSVPDLHLLISFAYSGALGGTWDEILDAAQTALQYQASGIFSLCLDLFQHQMTPETSLDVLSFAQAYDLRQLVQTAEDFVLMNFPCVSSTPKFLDLSLDQLLRFLRSDALYILNELEAFEGALRWLNADRAQRLEEAEKVLRSIRFPLMSGRELKRVRAVDFMAKPGRFYDLLVESLASIPPGTSTMERLPCRIRTTEKVLVICGGDSVTANMAMRCPSRELWFAHRFLSGIGLVKQVEWRYLGEFPDGPRFRHAVVVMGNVLYVVGGKQYYGVRDTLTTAFRFDPMQGSWERLADMSCGRSYFAAVGAGGLLYAMGGSSADRYCMDSVECYNPAANAWRPSHPLPAALCGQAACVLDGTIYVSGGCDGSCRCLTALLQYHPNHPPTQRAPMQEERAGHIMEALRGQLYVAGGLRWRDGHGGYADQLACEVYSPRLDTWTLLSPLPHAHVVAASVVLQGEMYVLGGYSHNTYRDTHLVHCYHPGQDRWMSLGTLPQAYADLRACVLSVPPALRDGEGGSQHHPKGNKSLPSSSL</sequence>
<dbReference type="RefSeq" id="XP_025049896.1">
    <property type="nucleotide sequence ID" value="XM_025194111.1"/>
</dbReference>
<feature type="domain" description="BTB" evidence="5">
    <location>
        <begin position="214"/>
        <end position="277"/>
    </location>
</feature>
<dbReference type="SMART" id="SM00875">
    <property type="entry name" value="BACK"/>
    <property type="match status" value="1"/>
</dbReference>
<feature type="chain" id="PRO_5018002459" evidence="4">
    <location>
        <begin position="22"/>
        <end position="793"/>
    </location>
</feature>
<dbReference type="SUPFAM" id="SSF117281">
    <property type="entry name" value="Kelch motif"/>
    <property type="match status" value="1"/>
</dbReference>
<dbReference type="SUPFAM" id="SSF54695">
    <property type="entry name" value="POZ domain"/>
    <property type="match status" value="2"/>
</dbReference>
<dbReference type="InterPro" id="IPR006652">
    <property type="entry name" value="Kelch_1"/>
</dbReference>
<dbReference type="PANTHER" id="PTHR45632">
    <property type="entry name" value="LD33804P"/>
    <property type="match status" value="1"/>
</dbReference>
<keyword evidence="4" id="KW-0732">Signal</keyword>
<dbReference type="InterPro" id="IPR000210">
    <property type="entry name" value="BTB/POZ_dom"/>
</dbReference>
<reference evidence="7" key="1">
    <citation type="submission" date="2025-08" db="UniProtKB">
        <authorList>
            <consortium name="RefSeq"/>
        </authorList>
    </citation>
    <scope>IDENTIFICATION</scope>
</reference>
<keyword evidence="2" id="KW-0677">Repeat</keyword>
<dbReference type="Pfam" id="PF01344">
    <property type="entry name" value="Kelch_1"/>
    <property type="match status" value="4"/>
</dbReference>
<dbReference type="Pfam" id="PF07707">
    <property type="entry name" value="BACK"/>
    <property type="match status" value="1"/>
</dbReference>
<evidence type="ECO:0000256" key="3">
    <source>
        <dbReference type="SAM" id="MobiDB-lite"/>
    </source>
</evidence>
<dbReference type="AlphaFoldDB" id="A0A3Q0FQG9"/>
<evidence type="ECO:0000256" key="4">
    <source>
        <dbReference type="SAM" id="SignalP"/>
    </source>
</evidence>
<dbReference type="Gene3D" id="1.25.40.420">
    <property type="match status" value="1"/>
</dbReference>
<dbReference type="PANTHER" id="PTHR45632:SF14">
    <property type="entry name" value="KELCH-LIKE PROTEIN 33"/>
    <property type="match status" value="1"/>
</dbReference>
<dbReference type="Pfam" id="PF00651">
    <property type="entry name" value="BTB"/>
    <property type="match status" value="1"/>
</dbReference>
<gene>
    <name evidence="7" type="primary">KLHL33</name>
</gene>
<evidence type="ECO:0000256" key="1">
    <source>
        <dbReference type="ARBA" id="ARBA00022441"/>
    </source>
</evidence>
<dbReference type="Pfam" id="PF21536">
    <property type="entry name" value="BTB_KLHL33"/>
    <property type="match status" value="1"/>
</dbReference>
<feature type="domain" description="BTB" evidence="5">
    <location>
        <begin position="86"/>
        <end position="150"/>
    </location>
</feature>
<dbReference type="SMART" id="SM00225">
    <property type="entry name" value="BTB"/>
    <property type="match status" value="2"/>
</dbReference>
<evidence type="ECO:0000256" key="2">
    <source>
        <dbReference type="ARBA" id="ARBA00022737"/>
    </source>
</evidence>
<proteinExistence type="predicted"/>
<dbReference type="InterPro" id="IPR011333">
    <property type="entry name" value="SKP1/BTB/POZ_sf"/>
</dbReference>
<dbReference type="CTD" id="123103"/>
<accession>A0A3Q0FQG9</accession>
<dbReference type="InParanoid" id="A0A3Q0FQG9"/>
<dbReference type="Gene3D" id="2.120.10.80">
    <property type="entry name" value="Kelch-type beta propeller"/>
    <property type="match status" value="2"/>
</dbReference>
<feature type="signal peptide" evidence="4">
    <location>
        <begin position="1"/>
        <end position="21"/>
    </location>
</feature>
<dbReference type="STRING" id="38654.A0A3Q0FQG9"/>
<evidence type="ECO:0000259" key="5">
    <source>
        <dbReference type="PROSITE" id="PS50097"/>
    </source>
</evidence>
<evidence type="ECO:0000313" key="6">
    <source>
        <dbReference type="Proteomes" id="UP000189705"/>
    </source>
</evidence>
<feature type="region of interest" description="Disordered" evidence="3">
    <location>
        <begin position="773"/>
        <end position="793"/>
    </location>
</feature>
<dbReference type="GeneID" id="102373695"/>
<dbReference type="Gene3D" id="3.30.710.10">
    <property type="entry name" value="Potassium Channel Kv1.1, Chain A"/>
    <property type="match status" value="2"/>
</dbReference>